<proteinExistence type="predicted"/>
<gene>
    <name evidence="2" type="ORF">BN869_000007509_1</name>
</gene>
<feature type="region of interest" description="Disordered" evidence="1">
    <location>
        <begin position="89"/>
        <end position="109"/>
    </location>
</feature>
<protein>
    <submittedName>
        <fullName evidence="2">Uncharacterized protein</fullName>
    </submittedName>
</protein>
<sequence>MIILFCPQGYDPFLLYRASCSRGEVEEKSTQKAPRCKGEPESGAVPKLILRAIVGTIQESGIDSCAVATRHAGSLTGSTLEMTRKVVGRPRNRDTNGHIQPSSSDDTSRILCTGRDASKASLTQQVNTWKAEPPELLNCRSCRGLDAVPFQGLLFRGFIHQSGSAHPKRATANGYQYSQEASRISFESAVEATGRIARVAETAMTHGSLTDRPLFLLDS</sequence>
<name>A0A0B7K9R6_BIOOC</name>
<evidence type="ECO:0000256" key="1">
    <source>
        <dbReference type="SAM" id="MobiDB-lite"/>
    </source>
</evidence>
<reference evidence="2" key="1">
    <citation type="submission" date="2015-01" db="EMBL/GenBank/DDBJ databases">
        <authorList>
            <person name="Durling Mikael"/>
        </authorList>
    </citation>
    <scope>NUCLEOTIDE SEQUENCE</scope>
</reference>
<dbReference type="AlphaFoldDB" id="A0A0B7K9R6"/>
<organism evidence="2">
    <name type="scientific">Bionectria ochroleuca</name>
    <name type="common">Gliocladium roseum</name>
    <dbReference type="NCBI Taxonomy" id="29856"/>
    <lineage>
        <taxon>Eukaryota</taxon>
        <taxon>Fungi</taxon>
        <taxon>Dikarya</taxon>
        <taxon>Ascomycota</taxon>
        <taxon>Pezizomycotina</taxon>
        <taxon>Sordariomycetes</taxon>
        <taxon>Hypocreomycetidae</taxon>
        <taxon>Hypocreales</taxon>
        <taxon>Bionectriaceae</taxon>
        <taxon>Clonostachys</taxon>
    </lineage>
</organism>
<accession>A0A0B7K9R6</accession>
<dbReference type="EMBL" id="CDPU01000023">
    <property type="protein sequence ID" value="CEO51451.1"/>
    <property type="molecule type" value="Genomic_DNA"/>
</dbReference>
<evidence type="ECO:0000313" key="2">
    <source>
        <dbReference type="EMBL" id="CEO51451.1"/>
    </source>
</evidence>